<dbReference type="SUPFAM" id="SSF53244">
    <property type="entry name" value="MurD-like peptide ligases, peptide-binding domain"/>
    <property type="match status" value="1"/>
</dbReference>
<reference evidence="13" key="1">
    <citation type="submission" date="2020-05" db="EMBL/GenBank/DDBJ databases">
        <authorList>
            <person name="Chiriac C."/>
            <person name="Salcher M."/>
            <person name="Ghai R."/>
            <person name="Kavagutti S V."/>
        </authorList>
    </citation>
    <scope>NUCLEOTIDE SEQUENCE</scope>
</reference>
<evidence type="ECO:0000256" key="6">
    <source>
        <dbReference type="ARBA" id="ARBA00022741"/>
    </source>
</evidence>
<dbReference type="GO" id="GO:0005737">
    <property type="term" value="C:cytoplasm"/>
    <property type="evidence" value="ECO:0007669"/>
    <property type="project" value="UniProtKB-SubCell"/>
</dbReference>
<dbReference type="EC" id="6.3.2.8" evidence="3"/>
<dbReference type="PANTHER" id="PTHR43445:SF3">
    <property type="entry name" value="UDP-N-ACETYLMURAMATE--L-ALANINE LIGASE"/>
    <property type="match status" value="1"/>
</dbReference>
<dbReference type="SUPFAM" id="SSF53623">
    <property type="entry name" value="MurD-like peptide ligases, catalytic domain"/>
    <property type="match status" value="1"/>
</dbReference>
<dbReference type="HAMAP" id="MF_00046">
    <property type="entry name" value="MurC"/>
    <property type="match status" value="1"/>
</dbReference>
<keyword evidence="6" id="KW-0547">Nucleotide-binding</keyword>
<dbReference type="InterPro" id="IPR004101">
    <property type="entry name" value="Mur_ligase_C"/>
</dbReference>
<evidence type="ECO:0000256" key="1">
    <source>
        <dbReference type="ARBA" id="ARBA00004496"/>
    </source>
</evidence>
<evidence type="ECO:0000313" key="15">
    <source>
        <dbReference type="EMBL" id="CAB4981232.1"/>
    </source>
</evidence>
<dbReference type="InterPro" id="IPR005758">
    <property type="entry name" value="UDP-N-AcMur_Ala_ligase_MurC"/>
</dbReference>
<evidence type="ECO:0000313" key="13">
    <source>
        <dbReference type="EMBL" id="CAB4787256.1"/>
    </source>
</evidence>
<dbReference type="AlphaFoldDB" id="A0A6J6WVQ1"/>
<comment type="catalytic activity">
    <reaction evidence="8">
        <text>UDP-N-acetyl-alpha-D-muramate + L-alanine + ATP = UDP-N-acetyl-alpha-D-muramoyl-L-alanine + ADP + phosphate + H(+)</text>
        <dbReference type="Rhea" id="RHEA:23372"/>
        <dbReference type="ChEBI" id="CHEBI:15378"/>
        <dbReference type="ChEBI" id="CHEBI:30616"/>
        <dbReference type="ChEBI" id="CHEBI:43474"/>
        <dbReference type="ChEBI" id="CHEBI:57972"/>
        <dbReference type="ChEBI" id="CHEBI:70757"/>
        <dbReference type="ChEBI" id="CHEBI:83898"/>
        <dbReference type="ChEBI" id="CHEBI:456216"/>
        <dbReference type="EC" id="6.3.2.8"/>
    </reaction>
</comment>
<dbReference type="GO" id="GO:0008763">
    <property type="term" value="F:UDP-N-acetylmuramate-L-alanine ligase activity"/>
    <property type="evidence" value="ECO:0007669"/>
    <property type="project" value="UniProtKB-EC"/>
</dbReference>
<evidence type="ECO:0000256" key="4">
    <source>
        <dbReference type="ARBA" id="ARBA00022490"/>
    </source>
</evidence>
<evidence type="ECO:0000256" key="8">
    <source>
        <dbReference type="ARBA" id="ARBA00047833"/>
    </source>
</evidence>
<dbReference type="Pfam" id="PF02875">
    <property type="entry name" value="Mur_ligase_C"/>
    <property type="match status" value="1"/>
</dbReference>
<keyword evidence="4" id="KW-0963">Cytoplasm</keyword>
<sequence length="462" mass="49450">MPAPEQEGRLDLSFLRTIHIVGVAGHGMSALAAVLAELGHHVSGTDIAPSRRMERLSLLGVTCSVGQRPENIPANCDAVVISTAVPLTNIEVATANERGIRVFHRSDALAGVVAQRRGIGVAGTHGKTTTSSMVTLIMRAAGMNPSFVIGSELNEVGTNAAMDSGDWLVVESDESDGSFLKFDLNAAIITNIEKDHLGFWSTMDRLEAGFEVFASHVDGPVIFCADDPVTSRLAEIHPNAVTYGWAEDADYRVTNYRSGKSGSEFTLEVGGVVIGELALPLLGSHNAQNATAAAALTMSLGVSFEDVRSALAGFGGVSRRFQFRGERDGVTFVDDYAHLPSEIKATLRAAQEGGWRRIVAVFQPYRYLRTMLMWRDFADAFEGVDHLVLTDVCGASEEPIPGVTGRLVLQAVLDAHPEMSVSYFPHRSELVSNVLRYAGPGDLVLTLGAGDLTTVPDDWVNG</sequence>
<organism evidence="13">
    <name type="scientific">freshwater metagenome</name>
    <dbReference type="NCBI Taxonomy" id="449393"/>
    <lineage>
        <taxon>unclassified sequences</taxon>
        <taxon>metagenomes</taxon>
        <taxon>ecological metagenomes</taxon>
    </lineage>
</organism>
<feature type="domain" description="Mur ligase central" evidence="11">
    <location>
        <begin position="121"/>
        <end position="296"/>
    </location>
</feature>
<dbReference type="UniPathway" id="UPA00219"/>
<dbReference type="NCBIfam" id="TIGR01082">
    <property type="entry name" value="murC"/>
    <property type="match status" value="1"/>
</dbReference>
<feature type="domain" description="Mur ligase C-terminal" evidence="10">
    <location>
        <begin position="319"/>
        <end position="450"/>
    </location>
</feature>
<dbReference type="EMBL" id="CAFBPF010000061">
    <property type="protein sequence ID" value="CAB5009066.1"/>
    <property type="molecule type" value="Genomic_DNA"/>
</dbReference>
<dbReference type="InterPro" id="IPR036615">
    <property type="entry name" value="Mur_ligase_C_dom_sf"/>
</dbReference>
<dbReference type="EMBL" id="CAFBOR010000032">
    <property type="protein sequence ID" value="CAB4981232.1"/>
    <property type="molecule type" value="Genomic_DNA"/>
</dbReference>
<evidence type="ECO:0000313" key="12">
    <source>
        <dbReference type="EMBL" id="CAB4785684.1"/>
    </source>
</evidence>
<dbReference type="EMBL" id="CAEZZU010000173">
    <property type="protein sequence ID" value="CAB4785684.1"/>
    <property type="molecule type" value="Genomic_DNA"/>
</dbReference>
<dbReference type="PANTHER" id="PTHR43445">
    <property type="entry name" value="UDP-N-ACETYLMURAMATE--L-ALANINE LIGASE-RELATED"/>
    <property type="match status" value="1"/>
</dbReference>
<evidence type="ECO:0000256" key="5">
    <source>
        <dbReference type="ARBA" id="ARBA00022598"/>
    </source>
</evidence>
<evidence type="ECO:0000259" key="10">
    <source>
        <dbReference type="Pfam" id="PF02875"/>
    </source>
</evidence>
<comment type="pathway">
    <text evidence="2">Cell wall biogenesis; peptidoglycan biosynthesis.</text>
</comment>
<dbReference type="Pfam" id="PF08245">
    <property type="entry name" value="Mur_ligase_M"/>
    <property type="match status" value="1"/>
</dbReference>
<gene>
    <name evidence="12" type="ORF">UFOPK2925_01109</name>
    <name evidence="13" type="ORF">UFOPK2996_00162</name>
    <name evidence="14" type="ORF">UFOPK3317_00367</name>
    <name evidence="15" type="ORF">UFOPK3974_00373</name>
    <name evidence="16" type="ORF">UFOPK4071_00618</name>
</gene>
<dbReference type="InterPro" id="IPR013221">
    <property type="entry name" value="Mur_ligase_cen"/>
</dbReference>
<evidence type="ECO:0000313" key="14">
    <source>
        <dbReference type="EMBL" id="CAB4860238.1"/>
    </source>
</evidence>
<evidence type="ECO:0000256" key="2">
    <source>
        <dbReference type="ARBA" id="ARBA00004752"/>
    </source>
</evidence>
<comment type="subcellular location">
    <subcellularLocation>
        <location evidence="1">Cytoplasm</location>
    </subcellularLocation>
</comment>
<evidence type="ECO:0000313" key="16">
    <source>
        <dbReference type="EMBL" id="CAB5009066.1"/>
    </source>
</evidence>
<evidence type="ECO:0000259" key="9">
    <source>
        <dbReference type="Pfam" id="PF01225"/>
    </source>
</evidence>
<proteinExistence type="inferred from homology"/>
<accession>A0A6J6WVQ1</accession>
<dbReference type="EMBL" id="CAFBLK010000045">
    <property type="protein sequence ID" value="CAB4860238.1"/>
    <property type="molecule type" value="Genomic_DNA"/>
</dbReference>
<keyword evidence="7" id="KW-0067">ATP-binding</keyword>
<dbReference type="Gene3D" id="3.90.190.20">
    <property type="entry name" value="Mur ligase, C-terminal domain"/>
    <property type="match status" value="1"/>
</dbReference>
<name>A0A6J6WVQ1_9ZZZZ</name>
<dbReference type="EMBL" id="CAFAAH010000008">
    <property type="protein sequence ID" value="CAB4787256.1"/>
    <property type="molecule type" value="Genomic_DNA"/>
</dbReference>
<evidence type="ECO:0000256" key="7">
    <source>
        <dbReference type="ARBA" id="ARBA00022840"/>
    </source>
</evidence>
<dbReference type="Pfam" id="PF01225">
    <property type="entry name" value="Mur_ligase"/>
    <property type="match status" value="1"/>
</dbReference>
<dbReference type="InterPro" id="IPR036565">
    <property type="entry name" value="Mur-like_cat_sf"/>
</dbReference>
<dbReference type="SUPFAM" id="SSF51984">
    <property type="entry name" value="MurCD N-terminal domain"/>
    <property type="match status" value="1"/>
</dbReference>
<dbReference type="InterPro" id="IPR000713">
    <property type="entry name" value="Mur_ligase_N"/>
</dbReference>
<dbReference type="Gene3D" id="3.40.1190.10">
    <property type="entry name" value="Mur-like, catalytic domain"/>
    <property type="match status" value="1"/>
</dbReference>
<dbReference type="Gene3D" id="3.40.50.720">
    <property type="entry name" value="NAD(P)-binding Rossmann-like Domain"/>
    <property type="match status" value="1"/>
</dbReference>
<dbReference type="GO" id="GO:0009252">
    <property type="term" value="P:peptidoglycan biosynthetic process"/>
    <property type="evidence" value="ECO:0007669"/>
    <property type="project" value="UniProtKB-UniPathway"/>
</dbReference>
<dbReference type="GO" id="GO:0005524">
    <property type="term" value="F:ATP binding"/>
    <property type="evidence" value="ECO:0007669"/>
    <property type="project" value="UniProtKB-KW"/>
</dbReference>
<protein>
    <recommendedName>
        <fullName evidence="3">UDP-N-acetylmuramate--L-alanine ligase</fullName>
        <ecNumber evidence="3">6.3.2.8</ecNumber>
    </recommendedName>
</protein>
<evidence type="ECO:0000259" key="11">
    <source>
        <dbReference type="Pfam" id="PF08245"/>
    </source>
</evidence>
<dbReference type="InterPro" id="IPR050061">
    <property type="entry name" value="MurCDEF_pg_biosynth"/>
</dbReference>
<feature type="domain" description="Mur ligase N-terminal catalytic" evidence="9">
    <location>
        <begin position="17"/>
        <end position="116"/>
    </location>
</feature>
<keyword evidence="5" id="KW-0436">Ligase</keyword>
<evidence type="ECO:0000256" key="3">
    <source>
        <dbReference type="ARBA" id="ARBA00012211"/>
    </source>
</evidence>